<organism evidence="2 3">
    <name type="scientific">Acetobacter thailandicus</name>
    <dbReference type="NCBI Taxonomy" id="1502842"/>
    <lineage>
        <taxon>Bacteria</taxon>
        <taxon>Pseudomonadati</taxon>
        <taxon>Pseudomonadota</taxon>
        <taxon>Alphaproteobacteria</taxon>
        <taxon>Acetobacterales</taxon>
        <taxon>Acetobacteraceae</taxon>
        <taxon>Acetobacter</taxon>
    </lineage>
</organism>
<sequence>MDIMAKLSAHPQSGLVNQQMLTVRLSLEAAQHDNTVREKLLENPGAYLASAGYPLSPDMIPDFNRFIHNDTSIPAILGQLQSGEGLTNLEGIRCTICKVAAYGIAAALVALGAAGLTTLSVSSGIVIALAAFAGVSATSALAFIAGLASVISGGVSTVSGYICSWTGACS</sequence>
<accession>A0ABT3QDH8</accession>
<keyword evidence="1" id="KW-0812">Transmembrane</keyword>
<feature type="transmembrane region" description="Helical" evidence="1">
    <location>
        <begin position="125"/>
        <end position="151"/>
    </location>
</feature>
<reference evidence="2 3" key="1">
    <citation type="submission" date="2022-11" db="EMBL/GenBank/DDBJ databases">
        <title>Genome sequencing of Acetobacter type strain.</title>
        <authorList>
            <person name="Heo J."/>
            <person name="Lee D."/>
            <person name="Han B.-H."/>
            <person name="Hong S.-B."/>
            <person name="Kwon S.-W."/>
        </authorList>
    </citation>
    <scope>NUCLEOTIDE SEQUENCE [LARGE SCALE GENOMIC DNA]</scope>
    <source>
        <strain evidence="2 3">KACC 21253</strain>
    </source>
</reference>
<protein>
    <submittedName>
        <fullName evidence="2">Uncharacterized protein</fullName>
    </submittedName>
</protein>
<feature type="transmembrane region" description="Helical" evidence="1">
    <location>
        <begin position="99"/>
        <end position="119"/>
    </location>
</feature>
<keyword evidence="1" id="KW-1133">Transmembrane helix</keyword>
<name>A0ABT3QDH8_9PROT</name>
<evidence type="ECO:0000256" key="1">
    <source>
        <dbReference type="SAM" id="Phobius"/>
    </source>
</evidence>
<comment type="caution">
    <text evidence="2">The sequence shown here is derived from an EMBL/GenBank/DDBJ whole genome shotgun (WGS) entry which is preliminary data.</text>
</comment>
<dbReference type="EMBL" id="JAPIUZ010000002">
    <property type="protein sequence ID" value="MCX2563321.1"/>
    <property type="molecule type" value="Genomic_DNA"/>
</dbReference>
<evidence type="ECO:0000313" key="3">
    <source>
        <dbReference type="Proteomes" id="UP001301152"/>
    </source>
</evidence>
<gene>
    <name evidence="2" type="ORF">OQ497_05005</name>
</gene>
<keyword evidence="3" id="KW-1185">Reference proteome</keyword>
<proteinExistence type="predicted"/>
<dbReference type="RefSeq" id="WP_173559064.1">
    <property type="nucleotide sequence ID" value="NZ_JAPIUZ010000002.1"/>
</dbReference>
<evidence type="ECO:0000313" key="2">
    <source>
        <dbReference type="EMBL" id="MCX2563321.1"/>
    </source>
</evidence>
<keyword evidence="1" id="KW-0472">Membrane</keyword>
<dbReference type="Proteomes" id="UP001301152">
    <property type="component" value="Unassembled WGS sequence"/>
</dbReference>